<evidence type="ECO:0000256" key="1">
    <source>
        <dbReference type="SAM" id="Phobius"/>
    </source>
</evidence>
<sequence length="153" mass="18079">MKIRFMTGIKLFVEWITETFIFILLPLIIHLGIMFVFRVEFKEYLKLLDWMIITIILFGDITKKLLNKLNNENESSYMVKQALFLGIFLIIISSVILGILIASYYNEGFNPGKVFYFIQFILFGLSLIYSAYIKIWLGLNRNKRKKYIPEQAN</sequence>
<evidence type="ECO:0000313" key="2">
    <source>
        <dbReference type="EMBL" id="ACL70053.1"/>
    </source>
</evidence>
<dbReference type="EMBL" id="CP001098">
    <property type="protein sequence ID" value="ACL70053.1"/>
    <property type="molecule type" value="Genomic_DNA"/>
</dbReference>
<dbReference type="Proteomes" id="UP000000719">
    <property type="component" value="Chromosome"/>
</dbReference>
<keyword evidence="1" id="KW-0472">Membrane</keyword>
<feature type="transmembrane region" description="Helical" evidence="1">
    <location>
        <begin position="82"/>
        <end position="105"/>
    </location>
</feature>
<keyword evidence="3" id="KW-1185">Reference proteome</keyword>
<accession>B8CXN4</accession>
<dbReference type="HOGENOM" id="CLU_1710733_0_0_9"/>
<gene>
    <name evidence="2" type="ordered locus">Hore_13030</name>
</gene>
<dbReference type="KEGG" id="hor:Hore_13030"/>
<proteinExistence type="predicted"/>
<organism evidence="2 3">
    <name type="scientific">Halothermothrix orenii (strain H 168 / OCM 544 / DSM 9562)</name>
    <dbReference type="NCBI Taxonomy" id="373903"/>
    <lineage>
        <taxon>Bacteria</taxon>
        <taxon>Bacillati</taxon>
        <taxon>Bacillota</taxon>
        <taxon>Clostridia</taxon>
        <taxon>Halanaerobiales</taxon>
        <taxon>Halothermotrichaceae</taxon>
        <taxon>Halothermothrix</taxon>
    </lineage>
</organism>
<keyword evidence="1" id="KW-1133">Transmembrane helix</keyword>
<evidence type="ECO:0000313" key="3">
    <source>
        <dbReference type="Proteomes" id="UP000000719"/>
    </source>
</evidence>
<reference evidence="2 3" key="1">
    <citation type="journal article" date="2009" name="PLoS ONE">
        <title>Genome analysis of the anaerobic thermohalophilic bacterium Halothermothrix orenii.</title>
        <authorList>
            <person name="Mavromatis K."/>
            <person name="Ivanova N."/>
            <person name="Anderson I."/>
            <person name="Lykidis A."/>
            <person name="Hooper S.D."/>
            <person name="Sun H."/>
            <person name="Kunin V."/>
            <person name="Lapidus A."/>
            <person name="Hugenholtz P."/>
            <person name="Patel B."/>
            <person name="Kyrpides N.C."/>
        </authorList>
    </citation>
    <scope>NUCLEOTIDE SEQUENCE [LARGE SCALE GENOMIC DNA]</scope>
    <source>
        <strain evidence="3">H 168 / OCM 544 / DSM 9562</strain>
    </source>
</reference>
<feature type="transmembrane region" description="Helical" evidence="1">
    <location>
        <begin position="117"/>
        <end position="137"/>
    </location>
</feature>
<dbReference type="AlphaFoldDB" id="B8CXN4"/>
<protein>
    <submittedName>
        <fullName evidence="2">Uncharacterized protein</fullName>
    </submittedName>
</protein>
<feature type="transmembrane region" description="Helical" evidence="1">
    <location>
        <begin position="12"/>
        <end position="38"/>
    </location>
</feature>
<dbReference type="RefSeq" id="WP_012636237.1">
    <property type="nucleotide sequence ID" value="NC_011899.1"/>
</dbReference>
<name>B8CXN4_HALOH</name>
<keyword evidence="1" id="KW-0812">Transmembrane</keyword>
<dbReference type="STRING" id="373903.Hore_13030"/>